<feature type="domain" description="Endonuclease/exonuclease/phosphatase" evidence="1">
    <location>
        <begin position="71"/>
        <end position="296"/>
    </location>
</feature>
<dbReference type="EMBL" id="BAABKM010000002">
    <property type="protein sequence ID" value="GAA4701667.1"/>
    <property type="molecule type" value="Genomic_DNA"/>
</dbReference>
<dbReference type="Proteomes" id="UP001499974">
    <property type="component" value="Unassembled WGS sequence"/>
</dbReference>
<sequence>MLGVLVAPAVADDAPRSTAVPHAAAPVAGVTTTPRSVEPRIVRPVKLARGGQAAGTVAPVERAIDVVGVASMNVLHSQSASGASADVLRLVGRPGLDVVGWQEAQHVGGMLHELPGWTTATFPEKGGFSELAVSWRTSTFKFVRAELVDAISGVDTGDYPFGSRQIAVVTLEHRASGGRLTVLDAHLPPMIEDPDRPGRWTATVNAEQARTQLGDLVDAWRSAGTRWVVGTGDFNFDARADLKHHPAGGPARTVGRVARSTYQLLGAAPRSTYPSQKRSIDYVWVDRHALSVGRIDALGQQVLTGFHSDHRPLAARLQLN</sequence>
<dbReference type="Gene3D" id="3.60.10.10">
    <property type="entry name" value="Endonuclease/exonuclease/phosphatase"/>
    <property type="match status" value="1"/>
</dbReference>
<proteinExistence type="predicted"/>
<reference evidence="3" key="1">
    <citation type="journal article" date="2019" name="Int. J. Syst. Evol. Microbiol.">
        <title>The Global Catalogue of Microorganisms (GCM) 10K type strain sequencing project: providing services to taxonomists for standard genome sequencing and annotation.</title>
        <authorList>
            <consortium name="The Broad Institute Genomics Platform"/>
            <consortium name="The Broad Institute Genome Sequencing Center for Infectious Disease"/>
            <person name="Wu L."/>
            <person name="Ma J."/>
        </authorList>
    </citation>
    <scope>NUCLEOTIDE SEQUENCE [LARGE SCALE GENOMIC DNA]</scope>
    <source>
        <strain evidence="3">JCM 18531</strain>
    </source>
</reference>
<evidence type="ECO:0000259" key="1">
    <source>
        <dbReference type="Pfam" id="PF03372"/>
    </source>
</evidence>
<accession>A0ABP8X9F9</accession>
<organism evidence="2 3">
    <name type="scientific">Nocardioides conyzicola</name>
    <dbReference type="NCBI Taxonomy" id="1651781"/>
    <lineage>
        <taxon>Bacteria</taxon>
        <taxon>Bacillati</taxon>
        <taxon>Actinomycetota</taxon>
        <taxon>Actinomycetes</taxon>
        <taxon>Propionibacteriales</taxon>
        <taxon>Nocardioidaceae</taxon>
        <taxon>Nocardioides</taxon>
    </lineage>
</organism>
<gene>
    <name evidence="2" type="ORF">GCM10023349_18460</name>
</gene>
<evidence type="ECO:0000313" key="3">
    <source>
        <dbReference type="Proteomes" id="UP001499974"/>
    </source>
</evidence>
<dbReference type="InterPro" id="IPR036691">
    <property type="entry name" value="Endo/exonu/phosph_ase_sf"/>
</dbReference>
<protein>
    <recommendedName>
        <fullName evidence="1">Endonuclease/exonuclease/phosphatase domain-containing protein</fullName>
    </recommendedName>
</protein>
<evidence type="ECO:0000313" key="2">
    <source>
        <dbReference type="EMBL" id="GAA4701667.1"/>
    </source>
</evidence>
<name>A0ABP8X9F9_9ACTN</name>
<comment type="caution">
    <text evidence="2">The sequence shown here is derived from an EMBL/GenBank/DDBJ whole genome shotgun (WGS) entry which is preliminary data.</text>
</comment>
<dbReference type="SUPFAM" id="SSF56219">
    <property type="entry name" value="DNase I-like"/>
    <property type="match status" value="1"/>
</dbReference>
<keyword evidence="3" id="KW-1185">Reference proteome</keyword>
<dbReference type="InterPro" id="IPR005135">
    <property type="entry name" value="Endo/exonuclease/phosphatase"/>
</dbReference>
<dbReference type="Pfam" id="PF03372">
    <property type="entry name" value="Exo_endo_phos"/>
    <property type="match status" value="1"/>
</dbReference>